<proteinExistence type="predicted"/>
<evidence type="ECO:0000313" key="3">
    <source>
        <dbReference type="EMBL" id="TYL13599.1"/>
    </source>
</evidence>
<dbReference type="Proteomes" id="UP000322283">
    <property type="component" value="Unassembled WGS sequence"/>
</dbReference>
<evidence type="ECO:0000259" key="1">
    <source>
        <dbReference type="Pfam" id="PF13524"/>
    </source>
</evidence>
<keyword evidence="5" id="KW-1185">Reference proteome</keyword>
<accession>A0AAC9MU92</accession>
<evidence type="ECO:0000313" key="5">
    <source>
        <dbReference type="Proteomes" id="UP000322283"/>
    </source>
</evidence>
<dbReference type="EMBL" id="VCDX01000003">
    <property type="protein sequence ID" value="TYL13599.1"/>
    <property type="molecule type" value="Genomic_DNA"/>
</dbReference>
<dbReference type="Pfam" id="PF13524">
    <property type="entry name" value="Glyco_trans_1_2"/>
    <property type="match status" value="1"/>
</dbReference>
<dbReference type="AlphaFoldDB" id="A0AAC9MU92"/>
<dbReference type="InterPro" id="IPR055259">
    <property type="entry name" value="YkvP/CgeB_Glyco_trans-like"/>
</dbReference>
<name>A0AAC9MU92_NEOTH</name>
<dbReference type="RefSeq" id="WP_069588803.1">
    <property type="nucleotide sequence ID" value="NZ_CP017019.1"/>
</dbReference>
<sequence>MGHIVIYKGQSQYDVLRVFTDQLGEAFKSLGREVYNVDLLANNARQQLQEAFSQPCEFVLAFNAMGIDLQISGKSLYDALSIPFIAVLVDDPIYHRERLEQPVENLMIACVDRSHINFINSYYGSQRTCFFLPHGGCTVAGSNSISDEQPRPSRIDVLFGGSYQDPDSVRNIWASQNTSLTKLLDDIVDYILSRDFISLAVAAENVLASKSIYLSNELSNKLVSLLPLVDKYIRSYRRCECLRVLAGSGLRIDIYGSNWENARIKANNLIIHQPVGFLEMLGLMQQAKIVLNIGPNFPYGGHERVFSSMLNGAVTLTDINQFYLEEFNDGEDIVLYSWTKLRELPQKIYGLLDNQDKMEAIRLAGKRKTEEKHTWHVRAEKILDTVELFKLLRNIKVS</sequence>
<evidence type="ECO:0000313" key="2">
    <source>
        <dbReference type="EMBL" id="AOQ23414.1"/>
    </source>
</evidence>
<dbReference type="Proteomes" id="UP000094598">
    <property type="component" value="Chromosome"/>
</dbReference>
<gene>
    <name evidence="2" type="ORF">Maut_00958</name>
    <name evidence="3" type="ORF">MTAT_09950</name>
</gene>
<reference evidence="3 5" key="2">
    <citation type="submission" date="2019-05" db="EMBL/GenBank/DDBJ databases">
        <title>Genome sequence of Moorella thermoacetica ATCC 33924.</title>
        <authorList>
            <person name="Poehlein A."/>
            <person name="Bengelsdorf F.R."/>
            <person name="Duerre P."/>
            <person name="Daniel R."/>
        </authorList>
    </citation>
    <scope>NUCLEOTIDE SEQUENCE [LARGE SCALE GENOMIC DNA]</scope>
    <source>
        <strain evidence="3 5">ATCC 33924</strain>
    </source>
</reference>
<organism evidence="2 4">
    <name type="scientific">Neomoorella thermoacetica</name>
    <name type="common">Clostridium thermoaceticum</name>
    <dbReference type="NCBI Taxonomy" id="1525"/>
    <lineage>
        <taxon>Bacteria</taxon>
        <taxon>Bacillati</taxon>
        <taxon>Bacillota</taxon>
        <taxon>Clostridia</taxon>
        <taxon>Neomoorellales</taxon>
        <taxon>Neomoorellaceae</taxon>
        <taxon>Neomoorella</taxon>
    </lineage>
</organism>
<feature type="domain" description="Spore protein YkvP/CgeB glycosyl transferase-like" evidence="1">
    <location>
        <begin position="239"/>
        <end position="384"/>
    </location>
</feature>
<dbReference type="EMBL" id="CP017019">
    <property type="protein sequence ID" value="AOQ23414.1"/>
    <property type="molecule type" value="Genomic_DNA"/>
</dbReference>
<protein>
    <recommendedName>
        <fullName evidence="1">Spore protein YkvP/CgeB glycosyl transferase-like domain-containing protein</fullName>
    </recommendedName>
</protein>
<evidence type="ECO:0000313" key="4">
    <source>
        <dbReference type="Proteomes" id="UP000094598"/>
    </source>
</evidence>
<reference evidence="2 4" key="1">
    <citation type="submission" date="2016-08" db="EMBL/GenBank/DDBJ databases">
        <title>Moorella thermoacetica DSM 103132.</title>
        <authorList>
            <person name="Jendresen C.B."/>
            <person name="Redl S.M."/>
            <person name="Jensen T.O."/>
            <person name="Nielsen A.T."/>
        </authorList>
    </citation>
    <scope>NUCLEOTIDE SEQUENCE [LARGE SCALE GENOMIC DNA]</scope>
    <source>
        <strain evidence="2 4">DSM 103132</strain>
    </source>
</reference>